<dbReference type="PANTHER" id="PTHR31465:SF1">
    <property type="entry name" value="PROTEIN RTA1-RELATED"/>
    <property type="match status" value="1"/>
</dbReference>
<evidence type="ECO:0000256" key="2">
    <source>
        <dbReference type="ARBA" id="ARBA00022692"/>
    </source>
</evidence>
<organism evidence="6 7">
    <name type="scientific">Gonapodya prolifera (strain JEL478)</name>
    <name type="common">Monoblepharis prolifera</name>
    <dbReference type="NCBI Taxonomy" id="1344416"/>
    <lineage>
        <taxon>Eukaryota</taxon>
        <taxon>Fungi</taxon>
        <taxon>Fungi incertae sedis</taxon>
        <taxon>Chytridiomycota</taxon>
        <taxon>Chytridiomycota incertae sedis</taxon>
        <taxon>Monoblepharidomycetes</taxon>
        <taxon>Monoblepharidales</taxon>
        <taxon>Gonapodyaceae</taxon>
        <taxon>Gonapodya</taxon>
    </lineage>
</organism>
<keyword evidence="3 5" id="KW-1133">Transmembrane helix</keyword>
<feature type="transmembrane region" description="Helical" evidence="5">
    <location>
        <begin position="48"/>
        <end position="65"/>
    </location>
</feature>
<gene>
    <name evidence="6" type="ORF">M427DRAFT_135888</name>
</gene>
<protein>
    <recommendedName>
        <fullName evidence="8">RTA1-domain-containing protein</fullName>
    </recommendedName>
</protein>
<keyword evidence="7" id="KW-1185">Reference proteome</keyword>
<comment type="subcellular location">
    <subcellularLocation>
        <location evidence="1">Membrane</location>
        <topology evidence="1">Multi-pass membrane protein</topology>
    </subcellularLocation>
</comment>
<dbReference type="AlphaFoldDB" id="A0A139ABU5"/>
<name>A0A139ABU5_GONPJ</name>
<feature type="transmembrane region" description="Helical" evidence="5">
    <location>
        <begin position="110"/>
        <end position="130"/>
    </location>
</feature>
<evidence type="ECO:0000256" key="5">
    <source>
        <dbReference type="SAM" id="Phobius"/>
    </source>
</evidence>
<proteinExistence type="predicted"/>
<dbReference type="OrthoDB" id="4521223at2759"/>
<sequence length="210" mass="22703">MSDLPPSITLRRQIIGIIPVHRHRLSPASHPSMSSIPWDYTTFGYEPSTPLAVLTVVAFALLALGHTAQAVWFKSGYMWSFAVGSAIEVVGFAARLVAKGNPISILPYAVRHGLIVIAPIMFAAGCYVVLSRIIGLLGDQYSRLPHRLVARAFIARDIFSGKWSERVHIAAHGTGTNLTSLKEVNVRVIAVTLPKGAVKATLGAKIKRCV</sequence>
<dbReference type="Pfam" id="PF04479">
    <property type="entry name" value="RTA1"/>
    <property type="match status" value="1"/>
</dbReference>
<evidence type="ECO:0008006" key="8">
    <source>
        <dbReference type="Google" id="ProtNLM"/>
    </source>
</evidence>
<dbReference type="EMBL" id="KQ965770">
    <property type="protein sequence ID" value="KXS14276.1"/>
    <property type="molecule type" value="Genomic_DNA"/>
</dbReference>
<dbReference type="PANTHER" id="PTHR31465">
    <property type="entry name" value="PROTEIN RTA1-RELATED"/>
    <property type="match status" value="1"/>
</dbReference>
<dbReference type="Proteomes" id="UP000070544">
    <property type="component" value="Unassembled WGS sequence"/>
</dbReference>
<accession>A0A139ABU5</accession>
<evidence type="ECO:0000313" key="6">
    <source>
        <dbReference type="EMBL" id="KXS14276.1"/>
    </source>
</evidence>
<keyword evidence="2 5" id="KW-0812">Transmembrane</keyword>
<evidence type="ECO:0000313" key="7">
    <source>
        <dbReference type="Proteomes" id="UP000070544"/>
    </source>
</evidence>
<reference evidence="6 7" key="1">
    <citation type="journal article" date="2015" name="Genome Biol. Evol.">
        <title>Phylogenomic analyses indicate that early fungi evolved digesting cell walls of algal ancestors of land plants.</title>
        <authorList>
            <person name="Chang Y."/>
            <person name="Wang S."/>
            <person name="Sekimoto S."/>
            <person name="Aerts A.L."/>
            <person name="Choi C."/>
            <person name="Clum A."/>
            <person name="LaButti K.M."/>
            <person name="Lindquist E.A."/>
            <person name="Yee Ngan C."/>
            <person name="Ohm R.A."/>
            <person name="Salamov A.A."/>
            <person name="Grigoriev I.V."/>
            <person name="Spatafora J.W."/>
            <person name="Berbee M.L."/>
        </authorList>
    </citation>
    <scope>NUCLEOTIDE SEQUENCE [LARGE SCALE GENOMIC DNA]</scope>
    <source>
        <strain evidence="6 7">JEL478</strain>
    </source>
</reference>
<evidence type="ECO:0000256" key="4">
    <source>
        <dbReference type="ARBA" id="ARBA00023136"/>
    </source>
</evidence>
<keyword evidence="4 5" id="KW-0472">Membrane</keyword>
<feature type="transmembrane region" description="Helical" evidence="5">
    <location>
        <begin position="77"/>
        <end position="98"/>
    </location>
</feature>
<dbReference type="GO" id="GO:0016020">
    <property type="term" value="C:membrane"/>
    <property type="evidence" value="ECO:0007669"/>
    <property type="project" value="UniProtKB-SubCell"/>
</dbReference>
<dbReference type="InterPro" id="IPR007568">
    <property type="entry name" value="RTA1"/>
</dbReference>
<evidence type="ECO:0000256" key="3">
    <source>
        <dbReference type="ARBA" id="ARBA00022989"/>
    </source>
</evidence>
<evidence type="ECO:0000256" key="1">
    <source>
        <dbReference type="ARBA" id="ARBA00004141"/>
    </source>
</evidence>